<gene>
    <name evidence="1" type="ORF">H131_04284</name>
</gene>
<evidence type="ECO:0000313" key="1">
    <source>
        <dbReference type="EMBL" id="EON73852.1"/>
    </source>
</evidence>
<comment type="caution">
    <text evidence="1">The sequence shown here is derived from an EMBL/GenBank/DDBJ whole genome shotgun (WGS) entry which is preliminary data.</text>
</comment>
<proteinExistence type="predicted"/>
<dbReference type="EMBL" id="AQPX01000008">
    <property type="protein sequence ID" value="EON73852.1"/>
    <property type="molecule type" value="Genomic_DNA"/>
</dbReference>
<accession>R7ZIA8</accession>
<dbReference type="Proteomes" id="UP000013911">
    <property type="component" value="Unassembled WGS sequence"/>
</dbReference>
<dbReference type="HOGENOM" id="CLU_2316925_0_0_9"/>
<sequence>MNGFKLEIANDNELLGLLEGDEVLVSTVEQPRSNGKDLAVFEATGEHFISPFTRFGNQIMLLGERIQVVREHQVKIIGKVIERRFEGKEKAAALVDATA</sequence>
<dbReference type="OrthoDB" id="2991370at2"/>
<dbReference type="PATRIC" id="fig|1285586.5.peg.868"/>
<dbReference type="AlphaFoldDB" id="R7ZIA8"/>
<name>R7ZIA8_LYSSH</name>
<dbReference type="RefSeq" id="WP_010857821.1">
    <property type="nucleotide sequence ID" value="NZ_KB933398.1"/>
</dbReference>
<evidence type="ECO:0000313" key="2">
    <source>
        <dbReference type="Proteomes" id="UP000013911"/>
    </source>
</evidence>
<reference evidence="1 2" key="1">
    <citation type="submission" date="2013-04" db="EMBL/GenBank/DDBJ databases">
        <title>Draft genome of the heavy metal tolerant bacterium Lysinibacillus sphaericus strain OT4b.31.</title>
        <authorList>
            <person name="Pena-Montenegro T.D."/>
            <person name="Dussan J."/>
        </authorList>
    </citation>
    <scope>NUCLEOTIDE SEQUENCE [LARGE SCALE GENOMIC DNA]</scope>
    <source>
        <strain evidence="1 2">OT4b.31</strain>
    </source>
</reference>
<organism evidence="1 2">
    <name type="scientific">Lysinibacillus sphaericus OT4b.31</name>
    <dbReference type="NCBI Taxonomy" id="1285586"/>
    <lineage>
        <taxon>Bacteria</taxon>
        <taxon>Bacillati</taxon>
        <taxon>Bacillota</taxon>
        <taxon>Bacilli</taxon>
        <taxon>Bacillales</taxon>
        <taxon>Bacillaceae</taxon>
        <taxon>Lysinibacillus</taxon>
    </lineage>
</organism>
<protein>
    <submittedName>
        <fullName evidence="1">Peptidase S24/S26A/S26B</fullName>
    </submittedName>
</protein>